<reference evidence="2" key="2">
    <citation type="submission" date="2016-02" db="EMBL/GenBank/DDBJ databases">
        <title>Genome sequencing of Aspergillus luchuensis NBRC 4314.</title>
        <authorList>
            <person name="Yamada O."/>
        </authorList>
    </citation>
    <scope>NUCLEOTIDE SEQUENCE [LARGE SCALE GENOMIC DNA]</scope>
    <source>
        <strain evidence="2">RIB 2604</strain>
    </source>
</reference>
<evidence type="ECO:0000313" key="1">
    <source>
        <dbReference type="EMBL" id="GAT27882.1"/>
    </source>
</evidence>
<protein>
    <submittedName>
        <fullName evidence="1">TBP associated factor</fullName>
    </submittedName>
</protein>
<comment type="caution">
    <text evidence="1">The sequence shown here is derived from an EMBL/GenBank/DDBJ whole genome shotgun (WGS) entry which is preliminary data.</text>
</comment>
<dbReference type="AlphaFoldDB" id="A0A146FRW1"/>
<dbReference type="EMBL" id="BCWF01000023">
    <property type="protein sequence ID" value="GAT27882.1"/>
    <property type="molecule type" value="Genomic_DNA"/>
</dbReference>
<accession>A0A146FRW1</accession>
<sequence>MKNDESDWSVDGAFKLVAHRTEIQFTFLYDHQQFPSIWGLPKRHVFVQSLAAE</sequence>
<reference evidence="1 2" key="1">
    <citation type="journal article" date="2016" name="DNA Res.">
        <title>Genome sequence of Aspergillus luchuensis NBRC 4314.</title>
        <authorList>
            <person name="Yamada O."/>
            <person name="Machida M."/>
            <person name="Hosoyama A."/>
            <person name="Goto M."/>
            <person name="Takahashi T."/>
            <person name="Futagami T."/>
            <person name="Yamagata Y."/>
            <person name="Takeuchi M."/>
            <person name="Kobayashi T."/>
            <person name="Koike H."/>
            <person name="Abe K."/>
            <person name="Asai K."/>
            <person name="Arita M."/>
            <person name="Fujita N."/>
            <person name="Fukuda K."/>
            <person name="Higa K."/>
            <person name="Horikawa H."/>
            <person name="Ishikawa T."/>
            <person name="Jinno K."/>
            <person name="Kato Y."/>
            <person name="Kirimura K."/>
            <person name="Mizutani O."/>
            <person name="Nakasone K."/>
            <person name="Sano M."/>
            <person name="Shiraishi Y."/>
            <person name="Tsukahara M."/>
            <person name="Gomi K."/>
        </authorList>
    </citation>
    <scope>NUCLEOTIDE SEQUENCE [LARGE SCALE GENOMIC DNA]</scope>
    <source>
        <strain evidence="1 2">RIB 2604</strain>
    </source>
</reference>
<dbReference type="Proteomes" id="UP000075230">
    <property type="component" value="Unassembled WGS sequence"/>
</dbReference>
<organism evidence="1 2">
    <name type="scientific">Aspergillus kawachii</name>
    <name type="common">White koji mold</name>
    <name type="synonym">Aspergillus awamori var. kawachi</name>
    <dbReference type="NCBI Taxonomy" id="1069201"/>
    <lineage>
        <taxon>Eukaryota</taxon>
        <taxon>Fungi</taxon>
        <taxon>Dikarya</taxon>
        <taxon>Ascomycota</taxon>
        <taxon>Pezizomycotina</taxon>
        <taxon>Eurotiomycetes</taxon>
        <taxon>Eurotiomycetidae</taxon>
        <taxon>Eurotiales</taxon>
        <taxon>Aspergillaceae</taxon>
        <taxon>Aspergillus</taxon>
        <taxon>Aspergillus subgen. Circumdati</taxon>
    </lineage>
</organism>
<name>A0A146FRW1_ASPKA</name>
<proteinExistence type="predicted"/>
<evidence type="ECO:0000313" key="2">
    <source>
        <dbReference type="Proteomes" id="UP000075230"/>
    </source>
</evidence>
<gene>
    <name evidence="1" type="ORF">RIB2604_02302400</name>
</gene>